<feature type="region of interest" description="Disordered" evidence="2">
    <location>
        <begin position="966"/>
        <end position="1017"/>
    </location>
</feature>
<keyword evidence="4" id="KW-1185">Reference proteome</keyword>
<organism evidence="3 4">
    <name type="scientific">Cystoisospora suis</name>
    <dbReference type="NCBI Taxonomy" id="483139"/>
    <lineage>
        <taxon>Eukaryota</taxon>
        <taxon>Sar</taxon>
        <taxon>Alveolata</taxon>
        <taxon>Apicomplexa</taxon>
        <taxon>Conoidasida</taxon>
        <taxon>Coccidia</taxon>
        <taxon>Eucoccidiorida</taxon>
        <taxon>Eimeriorina</taxon>
        <taxon>Sarcocystidae</taxon>
        <taxon>Cystoisospora</taxon>
    </lineage>
</organism>
<dbReference type="OrthoDB" id="331669at2759"/>
<evidence type="ECO:0000313" key="3">
    <source>
        <dbReference type="EMBL" id="PHJ20730.1"/>
    </source>
</evidence>
<dbReference type="Proteomes" id="UP000221165">
    <property type="component" value="Unassembled WGS sequence"/>
</dbReference>
<evidence type="ECO:0000256" key="2">
    <source>
        <dbReference type="SAM" id="MobiDB-lite"/>
    </source>
</evidence>
<feature type="compositionally biased region" description="Basic and acidic residues" evidence="2">
    <location>
        <begin position="186"/>
        <end position="210"/>
    </location>
</feature>
<feature type="compositionally biased region" description="Basic and acidic residues" evidence="2">
    <location>
        <begin position="312"/>
        <end position="324"/>
    </location>
</feature>
<dbReference type="RefSeq" id="XP_067922416.1">
    <property type="nucleotide sequence ID" value="XM_068065607.1"/>
</dbReference>
<feature type="region of interest" description="Disordered" evidence="2">
    <location>
        <begin position="355"/>
        <end position="404"/>
    </location>
</feature>
<feature type="compositionally biased region" description="Basic and acidic residues" evidence="2">
    <location>
        <begin position="1109"/>
        <end position="1118"/>
    </location>
</feature>
<dbReference type="GeneID" id="94428818"/>
<keyword evidence="1" id="KW-0175">Coiled coil</keyword>
<feature type="region of interest" description="Disordered" evidence="2">
    <location>
        <begin position="637"/>
        <end position="667"/>
    </location>
</feature>
<feature type="region of interest" description="Disordered" evidence="2">
    <location>
        <begin position="1109"/>
        <end position="1191"/>
    </location>
</feature>
<feature type="compositionally biased region" description="Gly residues" evidence="2">
    <location>
        <begin position="573"/>
        <end position="583"/>
    </location>
</feature>
<feature type="compositionally biased region" description="Basic and acidic residues" evidence="2">
    <location>
        <begin position="745"/>
        <end position="756"/>
    </location>
</feature>
<evidence type="ECO:0000256" key="1">
    <source>
        <dbReference type="SAM" id="Coils"/>
    </source>
</evidence>
<feature type="compositionally biased region" description="Pro residues" evidence="2">
    <location>
        <begin position="1133"/>
        <end position="1145"/>
    </location>
</feature>
<proteinExistence type="predicted"/>
<comment type="caution">
    <text evidence="3">The sequence shown here is derived from an EMBL/GenBank/DDBJ whole genome shotgun (WGS) entry which is preliminary data.</text>
</comment>
<feature type="region of interest" description="Disordered" evidence="2">
    <location>
        <begin position="122"/>
        <end position="328"/>
    </location>
</feature>
<accession>A0A2C6KJQ2</accession>
<gene>
    <name evidence="3" type="ORF">CSUI_005431</name>
</gene>
<name>A0A2C6KJQ2_9APIC</name>
<feature type="compositionally biased region" description="Basic and acidic residues" evidence="2">
    <location>
        <begin position="258"/>
        <end position="275"/>
    </location>
</feature>
<feature type="compositionally biased region" description="Basic and acidic residues" evidence="2">
    <location>
        <begin position="1307"/>
        <end position="1321"/>
    </location>
</feature>
<feature type="compositionally biased region" description="Basic and acidic residues" evidence="2">
    <location>
        <begin position="590"/>
        <end position="605"/>
    </location>
</feature>
<feature type="compositionally biased region" description="Basic and acidic residues" evidence="2">
    <location>
        <begin position="1162"/>
        <end position="1187"/>
    </location>
</feature>
<feature type="compositionally biased region" description="Basic and acidic residues" evidence="2">
    <location>
        <begin position="1345"/>
        <end position="1356"/>
    </location>
</feature>
<feature type="coiled-coil region" evidence="1">
    <location>
        <begin position="914"/>
        <end position="941"/>
    </location>
</feature>
<feature type="compositionally biased region" description="Low complexity" evidence="2">
    <location>
        <begin position="45"/>
        <end position="61"/>
    </location>
</feature>
<protein>
    <submittedName>
        <fullName evidence="3">Uncharacterized protein</fullName>
    </submittedName>
</protein>
<feature type="compositionally biased region" description="Low complexity" evidence="2">
    <location>
        <begin position="643"/>
        <end position="667"/>
    </location>
</feature>
<feature type="region of interest" description="Disordered" evidence="2">
    <location>
        <begin position="1307"/>
        <end position="1356"/>
    </location>
</feature>
<feature type="compositionally biased region" description="Pro residues" evidence="2">
    <location>
        <begin position="388"/>
        <end position="397"/>
    </location>
</feature>
<dbReference type="VEuPathDB" id="ToxoDB:CSUI_005431"/>
<feature type="region of interest" description="Disordered" evidence="2">
    <location>
        <begin position="745"/>
        <end position="883"/>
    </location>
</feature>
<dbReference type="EMBL" id="MIGC01002630">
    <property type="protein sequence ID" value="PHJ20730.1"/>
    <property type="molecule type" value="Genomic_DNA"/>
</dbReference>
<feature type="compositionally biased region" description="Polar residues" evidence="2">
    <location>
        <begin position="289"/>
        <end position="298"/>
    </location>
</feature>
<reference evidence="3 4" key="1">
    <citation type="journal article" date="2017" name="Int. J. Parasitol.">
        <title>The genome of the protozoan parasite Cystoisospora suis and a reverse vaccinology approach to identify vaccine candidates.</title>
        <authorList>
            <person name="Palmieri N."/>
            <person name="Shrestha A."/>
            <person name="Ruttkowski B."/>
            <person name="Beck T."/>
            <person name="Vogl C."/>
            <person name="Tomley F."/>
            <person name="Blake D.P."/>
            <person name="Joachim A."/>
        </authorList>
    </citation>
    <scope>NUCLEOTIDE SEQUENCE [LARGE SCALE GENOMIC DNA]</scope>
    <source>
        <strain evidence="3 4">Wien I</strain>
    </source>
</reference>
<feature type="compositionally biased region" description="Polar residues" evidence="2">
    <location>
        <begin position="357"/>
        <end position="381"/>
    </location>
</feature>
<sequence length="1356" mass="149599">MIDFIERRDERRRRIQSARDAAAAAGEERGEEIQDHTYGAVNRRSSMSSTPSSSSTSSAFYFSSSSAEDVSSYRSQAATLRAEAAEARDKAQCLRSGSQKSLLLSLAVSKENRAQALVAAADVAEQEAREVAEAQRRREDRGGRQPQQQCAGQRMRPINDEEEENRQLKRNSYNPIPCSSQDDVLDSSRETAGEWTRTRRDGEEGGERQVYEQGRQYYPSDNPSWEMHSNRSSRQGHEEARDEHRPLCSPASSTSSGRELRSPLESQRDRPSYSREEEEEQSRTENASSTGESQTDSPTPFDPPWVRHARLLRREAAEQRDRAQCVRGTKQRALLLVAQKKEKEADELLQYRGLVPSDTTDTGGQQSSTVFLGRTSNNQDKVSMRPVSSPPFPPPVPNSSSSSSTSLAAFSAFNAAWASSQQAVAAAAGMQATGSSFPPRSYSASSSGGASACYSTRPSTSRQSSSFTCALGPAVPFPEPSAGHMSMGEENTVEDKRLMKIRELQREAAAMRDKAALVRGSKQRALILTAELREREAEKLLNMRKEEEEQTGEEEKKPLGSEHCFEPPQDFVPGGGRGRGLEGGEQEERDVERWRYSTKGEEGRGFPEYQSSAITGACRHGEPLNFLPPLSPPFVSIPPPLPSSSSCIPPGDPSSWQQQPPQPLHQEAPQVVVSPVLAEVQRLRQEASVLRDKASCCSGAKARQLRSMAEMKEHRAEALLLPPSSPDPQEGSVRGGVGVEVKKEIHSGIEPSHHYMEAPYSRDLFLESGDGTGDGRSSFQTTYKRESEGANTDSFSSPLPPSSYERPRDRDQNSGYNELAVGSTVSGLKPPASPKGRRISVEEKNISLGERVTSRTGGCTDTPSREPDGSGSHSLDDDEDSAYSGIPEWQRYRQLMQEVRSNREKANCVGGGRQRQLLAIAAAKERQAEELKKKAMEIHSLSSINTNTPTPTTTGLAQTKVTVAPTSQYPHHHEHPLGGGIPEDRGKRESSSLPPPVNSRPKTSDEPSFVSSLDYEEETVVVPQEKVSEGMSSRQLHRNFGLMDEGQQQQEHVCDFTRHFEAVSPPPPLPENLPLKNYPLERRDSSTITTTTLPQLVSDRQYHLERKGRDFPEDREGDPADPVFIAQKGDHQQPPPCTVSLPPPRLTRFSTQEEEEDDEDEQRGHSSHDLKKQLVDTRTVNDSRRSGGLENLSLNMAPYSRTTTPTAASMSIKRTITTSSSGCPPPSDMAVRPPYLVGPGGEDGVGSGREIEPSQQEHQERYGIQGLNSGGMRESLHHPIALEELRRHQDALQRQLKLVEEQLLLHTQREAHEGQQRRSKEVMPPGIKGDSHLAARGTGDFSSLVEERTTKVELPQ</sequence>
<feature type="region of interest" description="Disordered" evidence="2">
    <location>
        <begin position="19"/>
        <end position="61"/>
    </location>
</feature>
<feature type="compositionally biased region" description="Basic and acidic residues" evidence="2">
    <location>
        <begin position="26"/>
        <end position="35"/>
    </location>
</feature>
<feature type="compositionally biased region" description="Polar residues" evidence="2">
    <location>
        <begin position="170"/>
        <end position="182"/>
    </location>
</feature>
<feature type="compositionally biased region" description="Basic and acidic residues" evidence="2">
    <location>
        <begin position="542"/>
        <end position="565"/>
    </location>
</feature>
<evidence type="ECO:0000313" key="4">
    <source>
        <dbReference type="Proteomes" id="UP000221165"/>
    </source>
</evidence>
<feature type="region of interest" description="Disordered" evidence="2">
    <location>
        <begin position="542"/>
        <end position="609"/>
    </location>
</feature>
<feature type="compositionally biased region" description="Basic and acidic residues" evidence="2">
    <location>
        <begin position="235"/>
        <end position="246"/>
    </location>
</feature>
<feature type="compositionally biased region" description="Basic and acidic residues" evidence="2">
    <location>
        <begin position="126"/>
        <end position="143"/>
    </location>
</feature>
<feature type="compositionally biased region" description="Acidic residues" evidence="2">
    <location>
        <begin position="1152"/>
        <end position="1161"/>
    </location>
</feature>